<evidence type="ECO:0000313" key="2">
    <source>
        <dbReference type="EMBL" id="JAH69556.1"/>
    </source>
</evidence>
<organism evidence="2">
    <name type="scientific">Anguilla anguilla</name>
    <name type="common">European freshwater eel</name>
    <name type="synonym">Muraena anguilla</name>
    <dbReference type="NCBI Taxonomy" id="7936"/>
    <lineage>
        <taxon>Eukaryota</taxon>
        <taxon>Metazoa</taxon>
        <taxon>Chordata</taxon>
        <taxon>Craniata</taxon>
        <taxon>Vertebrata</taxon>
        <taxon>Euteleostomi</taxon>
        <taxon>Actinopterygii</taxon>
        <taxon>Neopterygii</taxon>
        <taxon>Teleostei</taxon>
        <taxon>Anguilliformes</taxon>
        <taxon>Anguillidae</taxon>
        <taxon>Anguilla</taxon>
    </lineage>
</organism>
<reference evidence="2" key="2">
    <citation type="journal article" date="2015" name="Fish Shellfish Immunol.">
        <title>Early steps in the European eel (Anguilla anguilla)-Vibrio vulnificus interaction in the gills: Role of the RtxA13 toxin.</title>
        <authorList>
            <person name="Callol A."/>
            <person name="Pajuelo D."/>
            <person name="Ebbesson L."/>
            <person name="Teles M."/>
            <person name="MacKenzie S."/>
            <person name="Amaro C."/>
        </authorList>
    </citation>
    <scope>NUCLEOTIDE SEQUENCE</scope>
</reference>
<dbReference type="EMBL" id="GBXM01039021">
    <property type="protein sequence ID" value="JAH69556.1"/>
    <property type="molecule type" value="Transcribed_RNA"/>
</dbReference>
<name>A0A0E9UUX2_ANGAN</name>
<evidence type="ECO:0000256" key="1">
    <source>
        <dbReference type="SAM" id="MobiDB-lite"/>
    </source>
</evidence>
<sequence length="51" mass="5703">MIASEAPYADWHSGAAHQKGSGSLAPLSARLRYQQCFVLYSHCLRHMRCVP</sequence>
<proteinExistence type="predicted"/>
<dbReference type="AlphaFoldDB" id="A0A0E9UUX2"/>
<accession>A0A0E9UUX2</accession>
<reference evidence="2" key="1">
    <citation type="submission" date="2014-11" db="EMBL/GenBank/DDBJ databases">
        <authorList>
            <person name="Amaro Gonzalez C."/>
        </authorList>
    </citation>
    <scope>NUCLEOTIDE SEQUENCE</scope>
</reference>
<protein>
    <submittedName>
        <fullName evidence="2">Uncharacterized protein</fullName>
    </submittedName>
</protein>
<feature type="region of interest" description="Disordered" evidence="1">
    <location>
        <begin position="1"/>
        <end position="22"/>
    </location>
</feature>